<keyword evidence="4" id="KW-0472">Membrane</keyword>
<dbReference type="GO" id="GO:0016020">
    <property type="term" value="C:membrane"/>
    <property type="evidence" value="ECO:0007669"/>
    <property type="project" value="UniProtKB-SubCell"/>
</dbReference>
<evidence type="ECO:0000256" key="4">
    <source>
        <dbReference type="ARBA" id="ARBA00023136"/>
    </source>
</evidence>
<proteinExistence type="predicted"/>
<dbReference type="AlphaFoldDB" id="A0A841D9Q5"/>
<comment type="subcellular location">
    <subcellularLocation>
        <location evidence="1">Membrane</location>
        <topology evidence="1">Single-pass membrane protein</topology>
    </subcellularLocation>
</comment>
<comment type="caution">
    <text evidence="6">The sequence shown here is derived from an EMBL/GenBank/DDBJ whole genome shotgun (WGS) entry which is preliminary data.</text>
</comment>
<dbReference type="RefSeq" id="WP_184947509.1">
    <property type="nucleotide sequence ID" value="NZ_BAAAWZ010000001.1"/>
</dbReference>
<keyword evidence="7" id="KW-1185">Reference proteome</keyword>
<evidence type="ECO:0000256" key="5">
    <source>
        <dbReference type="SAM" id="SignalP"/>
    </source>
</evidence>
<feature type="chain" id="PRO_5032270445" description="Metalloprotease" evidence="5">
    <location>
        <begin position="24"/>
        <end position="257"/>
    </location>
</feature>
<keyword evidence="2" id="KW-0812">Transmembrane</keyword>
<evidence type="ECO:0000256" key="3">
    <source>
        <dbReference type="ARBA" id="ARBA00022989"/>
    </source>
</evidence>
<protein>
    <recommendedName>
        <fullName evidence="8">Metalloprotease</fullName>
    </recommendedName>
</protein>
<evidence type="ECO:0000256" key="1">
    <source>
        <dbReference type="ARBA" id="ARBA00004167"/>
    </source>
</evidence>
<accession>A0A841D9Q5</accession>
<dbReference type="EMBL" id="JACHJJ010000027">
    <property type="protein sequence ID" value="MBB5966921.1"/>
    <property type="molecule type" value="Genomic_DNA"/>
</dbReference>
<reference evidence="6 7" key="1">
    <citation type="submission" date="2020-08" db="EMBL/GenBank/DDBJ databases">
        <title>Genomic Encyclopedia of Type Strains, Phase III (KMG-III): the genomes of soil and plant-associated and newly described type strains.</title>
        <authorList>
            <person name="Whitman W."/>
        </authorList>
    </citation>
    <scope>NUCLEOTIDE SEQUENCE [LARGE SCALE GENOMIC DNA]</scope>
    <source>
        <strain evidence="6 7">CECT 3303</strain>
    </source>
</reference>
<dbReference type="Pfam" id="PF04228">
    <property type="entry name" value="Zn_peptidase"/>
    <property type="match status" value="1"/>
</dbReference>
<keyword evidence="5" id="KW-0732">Signal</keyword>
<dbReference type="InterPro" id="IPR007343">
    <property type="entry name" value="Uncharacterised_pept_Zn_put"/>
</dbReference>
<dbReference type="Proteomes" id="UP000562352">
    <property type="component" value="Unassembled WGS sequence"/>
</dbReference>
<evidence type="ECO:0000256" key="2">
    <source>
        <dbReference type="ARBA" id="ARBA00022692"/>
    </source>
</evidence>
<organism evidence="6 7">
    <name type="scientific">Planomonospora venezuelensis</name>
    <dbReference type="NCBI Taxonomy" id="1999"/>
    <lineage>
        <taxon>Bacteria</taxon>
        <taxon>Bacillati</taxon>
        <taxon>Actinomycetota</taxon>
        <taxon>Actinomycetes</taxon>
        <taxon>Streptosporangiales</taxon>
        <taxon>Streptosporangiaceae</taxon>
        <taxon>Planomonospora</taxon>
    </lineage>
</organism>
<feature type="signal peptide" evidence="5">
    <location>
        <begin position="1"/>
        <end position="23"/>
    </location>
</feature>
<gene>
    <name evidence="6" type="ORF">FHS22_006220</name>
</gene>
<dbReference type="PANTHER" id="PTHR30168">
    <property type="entry name" value="PUTATIVE MEMBRANE PROTEIN YPFJ"/>
    <property type="match status" value="1"/>
</dbReference>
<dbReference type="PANTHER" id="PTHR30168:SF0">
    <property type="entry name" value="INNER MEMBRANE PROTEIN"/>
    <property type="match status" value="1"/>
</dbReference>
<evidence type="ECO:0008006" key="8">
    <source>
        <dbReference type="Google" id="ProtNLM"/>
    </source>
</evidence>
<keyword evidence="3" id="KW-1133">Transmembrane helix</keyword>
<evidence type="ECO:0000313" key="6">
    <source>
        <dbReference type="EMBL" id="MBB5966921.1"/>
    </source>
</evidence>
<evidence type="ECO:0000313" key="7">
    <source>
        <dbReference type="Proteomes" id="UP000562352"/>
    </source>
</evidence>
<sequence length="257" mass="28239">MRMRMIAALTGLAGLLLSGTAHAYPIKDEMLTKNKLYSSGRLAAAACKEPPVKDGDAASLKKYWAGINTCLDTVWGAHLTKAGLPFSKPVLKFGKIPKKYCDFEIVKDDSMAYYCPQSKTIMAQLGKNWLEDTDDLWLLHLAGGMYGYHVMNLVGIEEAFQAAPYANKNELNEQIRRQSLQTDCLGGVFVKSVWSSLRRPGEDWKHLLGLLQTSGDVKGKPRTAGKGGNRVYWTKKGYVTGNPASCNTWSAPSSKVA</sequence>
<name>A0A841D9Q5_PLAVE</name>